<accession>I0IID3</accession>
<dbReference type="Pfam" id="PF04417">
    <property type="entry name" value="DUF501"/>
    <property type="match status" value="1"/>
</dbReference>
<dbReference type="HOGENOM" id="CLU_1546206_0_0_0"/>
<dbReference type="STRING" id="1142394.PSMK_28620"/>
<dbReference type="Proteomes" id="UP000007881">
    <property type="component" value="Chromosome"/>
</dbReference>
<sequence length="173" mass="18340">MRRAARRAVGPAGEDRDRSAAAMPAGHARGSSVSGAFERVCPLKQTAHGPRPFPTLYWLRDPALIHALSDLERRGTIAELVARVQSDQAFRDAVRGDHARYAAERWSLLGEGGRAEAERLGFAAALRDRGVGGAACHTAVKCLHAHAAHALADRAAGRTENVIGAEAIGRVAP</sequence>
<dbReference type="eggNOG" id="COG1507">
    <property type="taxonomic scope" value="Bacteria"/>
</dbReference>
<reference evidence="2 3" key="1">
    <citation type="submission" date="2012-02" db="EMBL/GenBank/DDBJ databases">
        <title>Complete genome sequence of Phycisphaera mikurensis NBRC 102666.</title>
        <authorList>
            <person name="Ankai A."/>
            <person name="Hosoyama A."/>
            <person name="Terui Y."/>
            <person name="Sekine M."/>
            <person name="Fukai R."/>
            <person name="Kato Y."/>
            <person name="Nakamura S."/>
            <person name="Yamada-Narita S."/>
            <person name="Kawakoshi A."/>
            <person name="Fukunaga Y."/>
            <person name="Yamazaki S."/>
            <person name="Fujita N."/>
        </authorList>
    </citation>
    <scope>NUCLEOTIDE SEQUENCE [LARGE SCALE GENOMIC DNA]</scope>
    <source>
        <strain evidence="3">NBRC 102666 / KCTC 22515 / FYK2301M01</strain>
    </source>
</reference>
<dbReference type="KEGG" id="phm:PSMK_28620"/>
<dbReference type="InterPro" id="IPR007511">
    <property type="entry name" value="DUF501"/>
</dbReference>
<dbReference type="EMBL" id="AP012338">
    <property type="protein sequence ID" value="BAM05021.1"/>
    <property type="molecule type" value="Genomic_DNA"/>
</dbReference>
<proteinExistence type="predicted"/>
<dbReference type="PANTHER" id="PTHR37163:SF1">
    <property type="entry name" value="DUF501 DOMAIN-CONTAINING PROTEIN"/>
    <property type="match status" value="1"/>
</dbReference>
<evidence type="ECO:0000256" key="1">
    <source>
        <dbReference type="SAM" id="MobiDB-lite"/>
    </source>
</evidence>
<protein>
    <recommendedName>
        <fullName evidence="4">DUF501 domain-containing protein</fullName>
    </recommendedName>
</protein>
<organism evidence="2 3">
    <name type="scientific">Phycisphaera mikurensis (strain NBRC 102666 / KCTC 22515 / FYK2301M01)</name>
    <dbReference type="NCBI Taxonomy" id="1142394"/>
    <lineage>
        <taxon>Bacteria</taxon>
        <taxon>Pseudomonadati</taxon>
        <taxon>Planctomycetota</taxon>
        <taxon>Phycisphaerae</taxon>
        <taxon>Phycisphaerales</taxon>
        <taxon>Phycisphaeraceae</taxon>
        <taxon>Phycisphaera</taxon>
    </lineage>
</organism>
<evidence type="ECO:0008006" key="4">
    <source>
        <dbReference type="Google" id="ProtNLM"/>
    </source>
</evidence>
<keyword evidence="3" id="KW-1185">Reference proteome</keyword>
<feature type="region of interest" description="Disordered" evidence="1">
    <location>
        <begin position="1"/>
        <end position="30"/>
    </location>
</feature>
<name>I0IID3_PHYMF</name>
<gene>
    <name evidence="2" type="ordered locus">PSMK_28620</name>
</gene>
<dbReference type="PANTHER" id="PTHR37163">
    <property type="entry name" value="CONSERVED PROTEIN"/>
    <property type="match status" value="1"/>
</dbReference>
<evidence type="ECO:0000313" key="2">
    <source>
        <dbReference type="EMBL" id="BAM05021.1"/>
    </source>
</evidence>
<evidence type="ECO:0000313" key="3">
    <source>
        <dbReference type="Proteomes" id="UP000007881"/>
    </source>
</evidence>
<dbReference type="AlphaFoldDB" id="I0IID3"/>